<protein>
    <submittedName>
        <fullName evidence="1">DUF5682 family protein</fullName>
    </submittedName>
</protein>
<accession>A0ABW3BIT6</accession>
<gene>
    <name evidence="1" type="ORF">ACFQZU_18430</name>
</gene>
<name>A0ABW3BIT6_9ACTN</name>
<evidence type="ECO:0000313" key="2">
    <source>
        <dbReference type="Proteomes" id="UP001596956"/>
    </source>
</evidence>
<proteinExistence type="predicted"/>
<dbReference type="Proteomes" id="UP001596956">
    <property type="component" value="Unassembled WGS sequence"/>
</dbReference>
<organism evidence="1 2">
    <name type="scientific">Streptomonospora algeriensis</name>
    <dbReference type="NCBI Taxonomy" id="995084"/>
    <lineage>
        <taxon>Bacteria</taxon>
        <taxon>Bacillati</taxon>
        <taxon>Actinomycetota</taxon>
        <taxon>Actinomycetes</taxon>
        <taxon>Streptosporangiales</taxon>
        <taxon>Nocardiopsidaceae</taxon>
        <taxon>Streptomonospora</taxon>
    </lineage>
</organism>
<dbReference type="InterPro" id="IPR043737">
    <property type="entry name" value="DUF5682"/>
</dbReference>
<sequence>MARVDTDRVHVLGVRHHGPGSARSVGAELKRIRPELVLIEGPPEADGLVGLVGELAPPVALLAYVPGQPSRAAFWPFAAFSPEWVALRYAVEHGVEARFCDLPAAHTLAGEERV</sequence>
<dbReference type="Pfam" id="PF18934">
    <property type="entry name" value="DUF5682"/>
    <property type="match status" value="1"/>
</dbReference>
<comment type="caution">
    <text evidence="1">The sequence shown here is derived from an EMBL/GenBank/DDBJ whole genome shotgun (WGS) entry which is preliminary data.</text>
</comment>
<feature type="non-terminal residue" evidence="1">
    <location>
        <position position="114"/>
    </location>
</feature>
<reference evidence="2" key="1">
    <citation type="journal article" date="2019" name="Int. J. Syst. Evol. Microbiol.">
        <title>The Global Catalogue of Microorganisms (GCM) 10K type strain sequencing project: providing services to taxonomists for standard genome sequencing and annotation.</title>
        <authorList>
            <consortium name="The Broad Institute Genomics Platform"/>
            <consortium name="The Broad Institute Genome Sequencing Center for Infectious Disease"/>
            <person name="Wu L."/>
            <person name="Ma J."/>
        </authorList>
    </citation>
    <scope>NUCLEOTIDE SEQUENCE [LARGE SCALE GENOMIC DNA]</scope>
    <source>
        <strain evidence="2">CCUG 63369</strain>
    </source>
</reference>
<dbReference type="EMBL" id="JBHTHR010000816">
    <property type="protein sequence ID" value="MFD0803283.1"/>
    <property type="molecule type" value="Genomic_DNA"/>
</dbReference>
<keyword evidence="2" id="KW-1185">Reference proteome</keyword>
<evidence type="ECO:0000313" key="1">
    <source>
        <dbReference type="EMBL" id="MFD0803283.1"/>
    </source>
</evidence>